<name>A0AAD4D7Z8_9FUNG</name>
<keyword evidence="4" id="KW-1185">Reference proteome</keyword>
<evidence type="ECO:0000259" key="2">
    <source>
        <dbReference type="Pfam" id="PF13847"/>
    </source>
</evidence>
<evidence type="ECO:0000313" key="3">
    <source>
        <dbReference type="EMBL" id="KAG0271550.1"/>
    </source>
</evidence>
<feature type="compositionally biased region" description="Acidic residues" evidence="1">
    <location>
        <begin position="59"/>
        <end position="74"/>
    </location>
</feature>
<organism evidence="3 4">
    <name type="scientific">Linnemannia exigua</name>
    <dbReference type="NCBI Taxonomy" id="604196"/>
    <lineage>
        <taxon>Eukaryota</taxon>
        <taxon>Fungi</taxon>
        <taxon>Fungi incertae sedis</taxon>
        <taxon>Mucoromycota</taxon>
        <taxon>Mortierellomycotina</taxon>
        <taxon>Mortierellomycetes</taxon>
        <taxon>Mortierellales</taxon>
        <taxon>Mortierellaceae</taxon>
        <taxon>Linnemannia</taxon>
    </lineage>
</organism>
<feature type="region of interest" description="Disordered" evidence="1">
    <location>
        <begin position="44"/>
        <end position="107"/>
    </location>
</feature>
<dbReference type="Proteomes" id="UP001194580">
    <property type="component" value="Unassembled WGS sequence"/>
</dbReference>
<dbReference type="SUPFAM" id="SSF53335">
    <property type="entry name" value="S-adenosyl-L-methionine-dependent methyltransferases"/>
    <property type="match status" value="1"/>
</dbReference>
<comment type="caution">
    <text evidence="3">The sequence shown here is derived from an EMBL/GenBank/DDBJ whole genome shotgun (WGS) entry which is preliminary data.</text>
</comment>
<sequence length="233" mass="25382">MSPPPPFSSQVDLLSNQAPMDLSDVLKPKQAEVGAAEAFLLNDTRQDRVVLVAPHVPEDSESDEVEGFSTDENDSSSGSNASRSSSDTALNHHHHNNNNNDSNTNTNVNRVVCHGRVKNPETMVSKTWWKTVFSDQLYLLTDGDVVEDPAITLEEVRILEGIDAVRDILLASSISSETTVKVLDLCCGQGRHVLQLAELYPSLELYGHDQSEFLIQLARSRSATATAASPNDA</sequence>
<evidence type="ECO:0000256" key="1">
    <source>
        <dbReference type="SAM" id="MobiDB-lite"/>
    </source>
</evidence>
<reference evidence="3" key="1">
    <citation type="journal article" date="2020" name="Fungal Divers.">
        <title>Resolving the Mortierellaceae phylogeny through synthesis of multi-gene phylogenetics and phylogenomics.</title>
        <authorList>
            <person name="Vandepol N."/>
            <person name="Liber J."/>
            <person name="Desiro A."/>
            <person name="Na H."/>
            <person name="Kennedy M."/>
            <person name="Barry K."/>
            <person name="Grigoriev I.V."/>
            <person name="Miller A.N."/>
            <person name="O'Donnell K."/>
            <person name="Stajich J.E."/>
            <person name="Bonito G."/>
        </authorList>
    </citation>
    <scope>NUCLEOTIDE SEQUENCE</scope>
    <source>
        <strain evidence="3">NRRL 28262</strain>
    </source>
</reference>
<feature type="non-terminal residue" evidence="3">
    <location>
        <position position="233"/>
    </location>
</feature>
<protein>
    <recommendedName>
        <fullName evidence="2">Methyltransferase domain-containing protein</fullName>
    </recommendedName>
</protein>
<dbReference type="AlphaFoldDB" id="A0AAD4D7Z8"/>
<dbReference type="Gene3D" id="3.40.50.150">
    <property type="entry name" value="Vaccinia Virus protein VP39"/>
    <property type="match status" value="1"/>
</dbReference>
<dbReference type="InterPro" id="IPR029063">
    <property type="entry name" value="SAM-dependent_MTases_sf"/>
</dbReference>
<feature type="domain" description="Methyltransferase" evidence="2">
    <location>
        <begin position="179"/>
        <end position="223"/>
    </location>
</feature>
<feature type="compositionally biased region" description="Low complexity" evidence="1">
    <location>
        <begin position="75"/>
        <end position="86"/>
    </location>
</feature>
<gene>
    <name evidence="3" type="ORF">BGZ95_000629</name>
</gene>
<evidence type="ECO:0000313" key="4">
    <source>
        <dbReference type="Proteomes" id="UP001194580"/>
    </source>
</evidence>
<dbReference type="Pfam" id="PF13847">
    <property type="entry name" value="Methyltransf_31"/>
    <property type="match status" value="1"/>
</dbReference>
<feature type="compositionally biased region" description="Low complexity" evidence="1">
    <location>
        <begin position="97"/>
        <end position="107"/>
    </location>
</feature>
<dbReference type="InterPro" id="IPR025714">
    <property type="entry name" value="Methyltranfer_dom"/>
</dbReference>
<dbReference type="EMBL" id="JAAAIL010001114">
    <property type="protein sequence ID" value="KAG0271550.1"/>
    <property type="molecule type" value="Genomic_DNA"/>
</dbReference>
<accession>A0AAD4D7Z8</accession>
<proteinExistence type="predicted"/>